<sequence>RFMYRVVDSKIVDPSEVEYITRKTNQEFVTLQTCWPLGTTFKRLLVFAVRVAD</sequence>
<name>A0A2M7BRQ2_9BACT</name>
<evidence type="ECO:0000256" key="1">
    <source>
        <dbReference type="ARBA" id="ARBA00022801"/>
    </source>
</evidence>
<dbReference type="NCBIfam" id="TIGR01076">
    <property type="entry name" value="sortase_fam"/>
    <property type="match status" value="1"/>
</dbReference>
<dbReference type="GO" id="GO:0016787">
    <property type="term" value="F:hydrolase activity"/>
    <property type="evidence" value="ECO:0007669"/>
    <property type="project" value="UniProtKB-KW"/>
</dbReference>
<dbReference type="Proteomes" id="UP000230119">
    <property type="component" value="Unassembled WGS sequence"/>
</dbReference>
<evidence type="ECO:0000313" key="3">
    <source>
        <dbReference type="Proteomes" id="UP000230119"/>
    </source>
</evidence>
<accession>A0A2M7BRQ2</accession>
<dbReference type="InterPro" id="IPR005754">
    <property type="entry name" value="Sortase"/>
</dbReference>
<protein>
    <submittedName>
        <fullName evidence="2">Class C sortase</fullName>
    </submittedName>
</protein>
<dbReference type="EMBL" id="PEVA01000175">
    <property type="protein sequence ID" value="PIV08168.1"/>
    <property type="molecule type" value="Genomic_DNA"/>
</dbReference>
<dbReference type="InterPro" id="IPR023365">
    <property type="entry name" value="Sortase_dom-sf"/>
</dbReference>
<dbReference type="Pfam" id="PF04203">
    <property type="entry name" value="Sortase"/>
    <property type="match status" value="1"/>
</dbReference>
<gene>
    <name evidence="2" type="ORF">COS52_04120</name>
</gene>
<feature type="non-terminal residue" evidence="2">
    <location>
        <position position="1"/>
    </location>
</feature>
<proteinExistence type="predicted"/>
<dbReference type="Gene3D" id="2.40.260.10">
    <property type="entry name" value="Sortase"/>
    <property type="match status" value="1"/>
</dbReference>
<dbReference type="SUPFAM" id="SSF63817">
    <property type="entry name" value="Sortase"/>
    <property type="match status" value="1"/>
</dbReference>
<evidence type="ECO:0000313" key="2">
    <source>
        <dbReference type="EMBL" id="PIV08168.1"/>
    </source>
</evidence>
<keyword evidence="1" id="KW-0378">Hydrolase</keyword>
<organism evidence="2 3">
    <name type="scientific">Candidatus Roizmanbacteria bacterium CG03_land_8_20_14_0_80_39_12</name>
    <dbReference type="NCBI Taxonomy" id="1974847"/>
    <lineage>
        <taxon>Bacteria</taxon>
        <taxon>Candidatus Roizmaniibacteriota</taxon>
    </lineage>
</organism>
<comment type="caution">
    <text evidence="2">The sequence shown here is derived from an EMBL/GenBank/DDBJ whole genome shotgun (WGS) entry which is preliminary data.</text>
</comment>
<dbReference type="AlphaFoldDB" id="A0A2M7BRQ2"/>
<reference evidence="3" key="1">
    <citation type="submission" date="2017-09" db="EMBL/GenBank/DDBJ databases">
        <title>Depth-based differentiation of microbial function through sediment-hosted aquifers and enrichment of novel symbionts in the deep terrestrial subsurface.</title>
        <authorList>
            <person name="Probst A.J."/>
            <person name="Ladd B."/>
            <person name="Jarett J.K."/>
            <person name="Geller-Mcgrath D.E."/>
            <person name="Sieber C.M.K."/>
            <person name="Emerson J.B."/>
            <person name="Anantharaman K."/>
            <person name="Thomas B.C."/>
            <person name="Malmstrom R."/>
            <person name="Stieglmeier M."/>
            <person name="Klingl A."/>
            <person name="Woyke T."/>
            <person name="Ryan C.M."/>
            <person name="Banfield J.F."/>
        </authorList>
    </citation>
    <scope>NUCLEOTIDE SEQUENCE [LARGE SCALE GENOMIC DNA]</scope>
</reference>